<name>A0A0L8IAQ5_OCTBM</name>
<dbReference type="EMBL" id="KQ416131">
    <property type="protein sequence ID" value="KOF98527.1"/>
    <property type="molecule type" value="Genomic_DNA"/>
</dbReference>
<dbReference type="InterPro" id="IPR046347">
    <property type="entry name" value="bZIP_sf"/>
</dbReference>
<feature type="region of interest" description="Disordered" evidence="2">
    <location>
        <begin position="368"/>
        <end position="397"/>
    </location>
</feature>
<evidence type="ECO:0000259" key="3">
    <source>
        <dbReference type="PROSITE" id="PS50217"/>
    </source>
</evidence>
<evidence type="ECO:0000256" key="1">
    <source>
        <dbReference type="SAM" id="Coils"/>
    </source>
</evidence>
<reference evidence="4" key="1">
    <citation type="submission" date="2015-07" db="EMBL/GenBank/DDBJ databases">
        <title>MeaNS - Measles Nucleotide Surveillance Program.</title>
        <authorList>
            <person name="Tran T."/>
            <person name="Druce J."/>
        </authorList>
    </citation>
    <scope>NUCLEOTIDE SEQUENCE</scope>
    <source>
        <strain evidence="4">UCB-OBI-ISO-001</strain>
        <tissue evidence="4">Gonad</tissue>
    </source>
</reference>
<dbReference type="OrthoDB" id="5866312at2759"/>
<feature type="region of interest" description="Disordered" evidence="2">
    <location>
        <begin position="120"/>
        <end position="189"/>
    </location>
</feature>
<dbReference type="PANTHER" id="PTHR23351">
    <property type="entry name" value="FOS TRANSCRIPTION FACTOR-RELATED"/>
    <property type="match status" value="1"/>
</dbReference>
<feature type="compositionally biased region" description="Low complexity" evidence="2">
    <location>
        <begin position="158"/>
        <end position="176"/>
    </location>
</feature>
<feature type="compositionally biased region" description="Low complexity" evidence="2">
    <location>
        <begin position="11"/>
        <end position="22"/>
    </location>
</feature>
<dbReference type="InterPro" id="IPR000837">
    <property type="entry name" value="AP-1"/>
</dbReference>
<dbReference type="PANTHER" id="PTHR23351:SF56">
    <property type="entry name" value="KAYAK"/>
    <property type="match status" value="1"/>
</dbReference>
<gene>
    <name evidence="4" type="ORF">OCBIM_22024895mg</name>
</gene>
<dbReference type="KEGG" id="obi:106876912"/>
<protein>
    <recommendedName>
        <fullName evidence="3">BZIP domain-containing protein</fullName>
    </recommendedName>
</protein>
<feature type="domain" description="BZIP" evidence="3">
    <location>
        <begin position="198"/>
        <end position="261"/>
    </location>
</feature>
<dbReference type="SMR" id="A0A0L8IAQ5"/>
<proteinExistence type="predicted"/>
<dbReference type="FunFam" id="1.20.5.170:FF:000006">
    <property type="entry name" value="fos-related antigen 2 isoform X1"/>
    <property type="match status" value="1"/>
</dbReference>
<dbReference type="GO" id="GO:0000981">
    <property type="term" value="F:DNA-binding transcription factor activity, RNA polymerase II-specific"/>
    <property type="evidence" value="ECO:0007669"/>
    <property type="project" value="TreeGrafter"/>
</dbReference>
<evidence type="ECO:0000256" key="2">
    <source>
        <dbReference type="SAM" id="MobiDB-lite"/>
    </source>
</evidence>
<dbReference type="GO" id="GO:0000978">
    <property type="term" value="F:RNA polymerase II cis-regulatory region sequence-specific DNA binding"/>
    <property type="evidence" value="ECO:0007669"/>
    <property type="project" value="TreeGrafter"/>
</dbReference>
<feature type="region of interest" description="Disordered" evidence="2">
    <location>
        <begin position="1"/>
        <end position="22"/>
    </location>
</feature>
<feature type="coiled-coil region" evidence="1">
    <location>
        <begin position="196"/>
        <end position="257"/>
    </location>
</feature>
<feature type="compositionally biased region" description="Polar residues" evidence="2">
    <location>
        <begin position="369"/>
        <end position="397"/>
    </location>
</feature>
<dbReference type="SUPFAM" id="SSF57959">
    <property type="entry name" value="Leucine zipper domain"/>
    <property type="match status" value="1"/>
</dbReference>
<evidence type="ECO:0000313" key="4">
    <source>
        <dbReference type="EMBL" id="KOF98527.1"/>
    </source>
</evidence>
<organism evidence="4">
    <name type="scientific">Octopus bimaculoides</name>
    <name type="common">California two-spotted octopus</name>
    <dbReference type="NCBI Taxonomy" id="37653"/>
    <lineage>
        <taxon>Eukaryota</taxon>
        <taxon>Metazoa</taxon>
        <taxon>Spiralia</taxon>
        <taxon>Lophotrochozoa</taxon>
        <taxon>Mollusca</taxon>
        <taxon>Cephalopoda</taxon>
        <taxon>Coleoidea</taxon>
        <taxon>Octopodiformes</taxon>
        <taxon>Octopoda</taxon>
        <taxon>Incirrata</taxon>
        <taxon>Octopodidae</taxon>
        <taxon>Octopus</taxon>
    </lineage>
</organism>
<keyword evidence="1" id="KW-0175">Coiled coil</keyword>
<dbReference type="PROSITE" id="PS00036">
    <property type="entry name" value="BZIP_BASIC"/>
    <property type="match status" value="1"/>
</dbReference>
<dbReference type="InterPro" id="IPR004827">
    <property type="entry name" value="bZIP"/>
</dbReference>
<dbReference type="AlphaFoldDB" id="A0A0L8IAQ5"/>
<dbReference type="SMART" id="SM00338">
    <property type="entry name" value="BRLZ"/>
    <property type="match status" value="1"/>
</dbReference>
<dbReference type="Pfam" id="PF00170">
    <property type="entry name" value="bZIP_1"/>
    <property type="match status" value="1"/>
</dbReference>
<dbReference type="CDD" id="cd14721">
    <property type="entry name" value="bZIP_Fos"/>
    <property type="match status" value="1"/>
</dbReference>
<dbReference type="PROSITE" id="PS50217">
    <property type="entry name" value="BZIP"/>
    <property type="match status" value="1"/>
</dbReference>
<dbReference type="PRINTS" id="PR00042">
    <property type="entry name" value="LEUZIPPRFOS"/>
</dbReference>
<accession>A0A0L8IAQ5</accession>
<dbReference type="GO" id="GO:0005634">
    <property type="term" value="C:nucleus"/>
    <property type="evidence" value="ECO:0007669"/>
    <property type="project" value="TreeGrafter"/>
</dbReference>
<feature type="compositionally biased region" description="Low complexity" evidence="2">
    <location>
        <begin position="126"/>
        <end position="138"/>
    </location>
</feature>
<dbReference type="STRING" id="37653.A0A0L8IAQ5"/>
<sequence>MYNSREKEAGSSSNTPSVSTSVTTTNITNYTNSHHQDSKYVADILSSMANGDPVSQNQYSLPGFVCGVTTATTPTLTPTTLVNLEQAFIELQSVPVSSANQDPLTQSGFVPPIVEPVGVSSNDHISSNSAGTANSGASMDRYQYDSDDPEWEPKRPRSSTGSSASSKGSPTYSSSSRQDKKDDLGQSYFNSRLCPEEEERRRIRRERNKIAAAKCRQRRVDHTNRLIQETVKLEEERSHLEDEIQTLKQQKDRLEFILQAHRPDCKADAKLNQSSNLHSIKIKTEIDSHQNSCSHKNDARLRMTEPNQTIPLTVVKQEKGVHLGNNGQGGSGANPDGSLNISNVHGNAYYGFTDLENIVDANQALPPVSGQSCASQVHKNSAESSSDQVGSPTLISL</sequence>
<dbReference type="Gene3D" id="1.20.5.170">
    <property type="match status" value="1"/>
</dbReference>